<reference evidence="1" key="1">
    <citation type="submission" date="2023-04" db="EMBL/GenBank/DDBJ databases">
        <title>Phytophthora fragariaefolia NBRC 109709.</title>
        <authorList>
            <person name="Ichikawa N."/>
            <person name="Sato H."/>
            <person name="Tonouchi N."/>
        </authorList>
    </citation>
    <scope>NUCLEOTIDE SEQUENCE</scope>
    <source>
        <strain evidence="1">NBRC 109709</strain>
    </source>
</reference>
<protein>
    <submittedName>
        <fullName evidence="1">Unnamed protein product</fullName>
    </submittedName>
</protein>
<dbReference type="AlphaFoldDB" id="A0A9W7D194"/>
<comment type="caution">
    <text evidence="1">The sequence shown here is derived from an EMBL/GenBank/DDBJ whole genome shotgun (WGS) entry which is preliminary data.</text>
</comment>
<dbReference type="GO" id="GO:0003676">
    <property type="term" value="F:nucleic acid binding"/>
    <property type="evidence" value="ECO:0007669"/>
    <property type="project" value="InterPro"/>
</dbReference>
<dbReference type="Proteomes" id="UP001165121">
    <property type="component" value="Unassembled WGS sequence"/>
</dbReference>
<sequence>MPPTIYKEYSLEVRACILRVAKEAKDWKAAAELHGVNDRSAFTLQKLHRDVVNRNSPINKQKRYDYVVKLKLGPYSPMLNPIENVFSVYKSAVKRFLARRRPAILRVPDGVTITEHQAGFLELAADPLFTEVVTPELCNRTFCHSLPHHQRALPFEDMQVGA</sequence>
<dbReference type="OrthoDB" id="116368at2759"/>
<proteinExistence type="predicted"/>
<dbReference type="InterPro" id="IPR036397">
    <property type="entry name" value="RNaseH_sf"/>
</dbReference>
<dbReference type="Gene3D" id="3.30.420.10">
    <property type="entry name" value="Ribonuclease H-like superfamily/Ribonuclease H"/>
    <property type="match status" value="1"/>
</dbReference>
<dbReference type="EMBL" id="BSXT01003273">
    <property type="protein sequence ID" value="GMF53398.1"/>
    <property type="molecule type" value="Genomic_DNA"/>
</dbReference>
<evidence type="ECO:0000313" key="2">
    <source>
        <dbReference type="Proteomes" id="UP001165121"/>
    </source>
</evidence>
<gene>
    <name evidence="1" type="ORF">Pfra01_002207100</name>
</gene>
<name>A0A9W7D194_9STRA</name>
<organism evidence="1 2">
    <name type="scientific">Phytophthora fragariaefolia</name>
    <dbReference type="NCBI Taxonomy" id="1490495"/>
    <lineage>
        <taxon>Eukaryota</taxon>
        <taxon>Sar</taxon>
        <taxon>Stramenopiles</taxon>
        <taxon>Oomycota</taxon>
        <taxon>Peronosporomycetes</taxon>
        <taxon>Peronosporales</taxon>
        <taxon>Peronosporaceae</taxon>
        <taxon>Phytophthora</taxon>
    </lineage>
</organism>
<accession>A0A9W7D194</accession>
<evidence type="ECO:0000313" key="1">
    <source>
        <dbReference type="EMBL" id="GMF53398.1"/>
    </source>
</evidence>
<keyword evidence="2" id="KW-1185">Reference proteome</keyword>